<feature type="domain" description="YrdC-like" evidence="13">
    <location>
        <begin position="5"/>
        <end position="192"/>
    </location>
</feature>
<evidence type="ECO:0000256" key="5">
    <source>
        <dbReference type="ARBA" id="ARBA00022490"/>
    </source>
</evidence>
<dbReference type="Pfam" id="PF03481">
    <property type="entry name" value="Sua5_C"/>
    <property type="match status" value="1"/>
</dbReference>
<evidence type="ECO:0000256" key="4">
    <source>
        <dbReference type="ARBA" id="ARBA00015492"/>
    </source>
</evidence>
<keyword evidence="8" id="KW-0548">Nucleotidyltransferase</keyword>
<evidence type="ECO:0000313" key="16">
    <source>
        <dbReference type="EMBL" id="CAB4857828.1"/>
    </source>
</evidence>
<evidence type="ECO:0000256" key="11">
    <source>
        <dbReference type="ARBA" id="ARBA00029774"/>
    </source>
</evidence>
<dbReference type="InterPro" id="IPR038385">
    <property type="entry name" value="Sua5/YwlC_C"/>
</dbReference>
<evidence type="ECO:0000256" key="6">
    <source>
        <dbReference type="ARBA" id="ARBA00022679"/>
    </source>
</evidence>
<evidence type="ECO:0000313" key="14">
    <source>
        <dbReference type="EMBL" id="CAB4697291.1"/>
    </source>
</evidence>
<dbReference type="PROSITE" id="PS51163">
    <property type="entry name" value="YRDC"/>
    <property type="match status" value="1"/>
</dbReference>
<dbReference type="GO" id="GO:0003725">
    <property type="term" value="F:double-stranded RNA binding"/>
    <property type="evidence" value="ECO:0007669"/>
    <property type="project" value="InterPro"/>
</dbReference>
<accession>A0A6J7CM14</accession>
<comment type="similarity">
    <text evidence="2">Belongs to the SUA5 family.</text>
</comment>
<dbReference type="InterPro" id="IPR010923">
    <property type="entry name" value="T(6)A37_SUA5"/>
</dbReference>
<evidence type="ECO:0000313" key="17">
    <source>
        <dbReference type="EMBL" id="CAB5066261.1"/>
    </source>
</evidence>
<gene>
    <name evidence="14" type="ORF">UFOPK2602_00373</name>
    <name evidence="15" type="ORF">UFOPK2806_01266</name>
    <name evidence="16" type="ORF">UFOPK3417_00055</name>
    <name evidence="17" type="ORF">UFOPK4306_01773</name>
</gene>
<evidence type="ECO:0000256" key="8">
    <source>
        <dbReference type="ARBA" id="ARBA00022695"/>
    </source>
</evidence>
<reference evidence="16" key="1">
    <citation type="submission" date="2020-05" db="EMBL/GenBank/DDBJ databases">
        <authorList>
            <person name="Chiriac C."/>
            <person name="Salcher M."/>
            <person name="Ghai R."/>
            <person name="Kavagutti S V."/>
        </authorList>
    </citation>
    <scope>NUCLEOTIDE SEQUENCE</scope>
</reference>
<dbReference type="EC" id="2.7.7.87" evidence="3"/>
<evidence type="ECO:0000256" key="10">
    <source>
        <dbReference type="ARBA" id="ARBA00022840"/>
    </source>
</evidence>
<dbReference type="GO" id="GO:0008033">
    <property type="term" value="P:tRNA processing"/>
    <property type="evidence" value="ECO:0007669"/>
    <property type="project" value="UniProtKB-KW"/>
</dbReference>
<evidence type="ECO:0000256" key="2">
    <source>
        <dbReference type="ARBA" id="ARBA00007663"/>
    </source>
</evidence>
<evidence type="ECO:0000259" key="13">
    <source>
        <dbReference type="PROSITE" id="PS51163"/>
    </source>
</evidence>
<evidence type="ECO:0000256" key="3">
    <source>
        <dbReference type="ARBA" id="ARBA00012584"/>
    </source>
</evidence>
<evidence type="ECO:0000256" key="1">
    <source>
        <dbReference type="ARBA" id="ARBA00004496"/>
    </source>
</evidence>
<keyword evidence="10" id="KW-0067">ATP-binding</keyword>
<dbReference type="InterPro" id="IPR005145">
    <property type="entry name" value="Sua5_C"/>
</dbReference>
<dbReference type="EMBL" id="CAEZYY010000014">
    <property type="protein sequence ID" value="CAB4755176.1"/>
    <property type="molecule type" value="Genomic_DNA"/>
</dbReference>
<dbReference type="FunFam" id="3.90.870.10:FF:000009">
    <property type="entry name" value="Threonylcarbamoyl-AMP synthase, putative"/>
    <property type="match status" value="1"/>
</dbReference>
<proteinExistence type="inferred from homology"/>
<dbReference type="PANTHER" id="PTHR17490:SF16">
    <property type="entry name" value="THREONYLCARBAMOYL-AMP SYNTHASE"/>
    <property type="match status" value="1"/>
</dbReference>
<dbReference type="PANTHER" id="PTHR17490">
    <property type="entry name" value="SUA5"/>
    <property type="match status" value="1"/>
</dbReference>
<dbReference type="EMBL" id="CAFBQP010000073">
    <property type="protein sequence ID" value="CAB5066261.1"/>
    <property type="molecule type" value="Genomic_DNA"/>
</dbReference>
<dbReference type="NCBIfam" id="TIGR00057">
    <property type="entry name" value="L-threonylcarbamoyladenylate synthase"/>
    <property type="match status" value="1"/>
</dbReference>
<name>A0A6J7CM14_9ZZZZ</name>
<organism evidence="16">
    <name type="scientific">freshwater metagenome</name>
    <dbReference type="NCBI Taxonomy" id="449393"/>
    <lineage>
        <taxon>unclassified sequences</taxon>
        <taxon>metagenomes</taxon>
        <taxon>ecological metagenomes</taxon>
    </lineage>
</organism>
<sequence>MPETTTDPQRAAAVLAAGGLVAMPTETVYGLAAAAENEQAVRRVFAVKGRPADHPLIVHLAAAEQVLDGWAEPFPTSAAALATSCWPGPITLLVPAGPRVGPWITGGRTTVGLRVPAHPLATRMLEAFGGGVAAPSANRFGRVSPTTAAHVLADLGDDVDLILDGGECPVGVESTIVDCTVEPAQLLRPGAITPEQVKAILGDVAGASGPGRAAGMLASHYAPRCTVTLFESRQEAHSHLERLRSAGGRAVWFDATGDLAGAARTLYTALRKADLDGALEFVAVLPPPEGLGYAIRDRLTKAAAPRP</sequence>
<comment type="subcellular location">
    <subcellularLocation>
        <location evidence="1">Cytoplasm</location>
    </subcellularLocation>
</comment>
<dbReference type="AlphaFoldDB" id="A0A6J7CM14"/>
<dbReference type="GO" id="GO:0006450">
    <property type="term" value="P:regulation of translational fidelity"/>
    <property type="evidence" value="ECO:0007669"/>
    <property type="project" value="TreeGrafter"/>
</dbReference>
<evidence type="ECO:0000256" key="9">
    <source>
        <dbReference type="ARBA" id="ARBA00022741"/>
    </source>
</evidence>
<dbReference type="InterPro" id="IPR017945">
    <property type="entry name" value="DHBP_synth_RibB-like_a/b_dom"/>
</dbReference>
<evidence type="ECO:0000256" key="12">
    <source>
        <dbReference type="ARBA" id="ARBA00048366"/>
    </source>
</evidence>
<dbReference type="EMBL" id="CAFBLR010000002">
    <property type="protein sequence ID" value="CAB4857828.1"/>
    <property type="molecule type" value="Genomic_DNA"/>
</dbReference>
<dbReference type="GO" id="GO:0061710">
    <property type="term" value="F:L-threonylcarbamoyladenylate synthase"/>
    <property type="evidence" value="ECO:0007669"/>
    <property type="project" value="UniProtKB-EC"/>
</dbReference>
<protein>
    <recommendedName>
        <fullName evidence="4">Threonylcarbamoyl-AMP synthase</fullName>
        <ecNumber evidence="3">2.7.7.87</ecNumber>
    </recommendedName>
    <alternativeName>
        <fullName evidence="11">L-threonylcarbamoyladenylate synthase</fullName>
    </alternativeName>
</protein>
<keyword evidence="5" id="KW-0963">Cytoplasm</keyword>
<dbReference type="GO" id="GO:0005737">
    <property type="term" value="C:cytoplasm"/>
    <property type="evidence" value="ECO:0007669"/>
    <property type="project" value="UniProtKB-SubCell"/>
</dbReference>
<dbReference type="InterPro" id="IPR006070">
    <property type="entry name" value="Sua5-like_dom"/>
</dbReference>
<dbReference type="SUPFAM" id="SSF55821">
    <property type="entry name" value="YrdC/RibB"/>
    <property type="match status" value="1"/>
</dbReference>
<dbReference type="PIRSF" id="PIRSF004930">
    <property type="entry name" value="Tln_factor_SUA5"/>
    <property type="match status" value="1"/>
</dbReference>
<comment type="catalytic activity">
    <reaction evidence="12">
        <text>L-threonine + hydrogencarbonate + ATP = L-threonylcarbamoyladenylate + diphosphate + H2O</text>
        <dbReference type="Rhea" id="RHEA:36407"/>
        <dbReference type="ChEBI" id="CHEBI:15377"/>
        <dbReference type="ChEBI" id="CHEBI:17544"/>
        <dbReference type="ChEBI" id="CHEBI:30616"/>
        <dbReference type="ChEBI" id="CHEBI:33019"/>
        <dbReference type="ChEBI" id="CHEBI:57926"/>
        <dbReference type="ChEBI" id="CHEBI:73682"/>
        <dbReference type="EC" id="2.7.7.87"/>
    </reaction>
</comment>
<evidence type="ECO:0000256" key="7">
    <source>
        <dbReference type="ARBA" id="ARBA00022694"/>
    </source>
</evidence>
<evidence type="ECO:0000313" key="15">
    <source>
        <dbReference type="EMBL" id="CAB4755176.1"/>
    </source>
</evidence>
<dbReference type="EMBL" id="CAEZXX010000015">
    <property type="protein sequence ID" value="CAB4697291.1"/>
    <property type="molecule type" value="Genomic_DNA"/>
</dbReference>
<keyword evidence="6" id="KW-0808">Transferase</keyword>
<keyword evidence="9" id="KW-0547">Nucleotide-binding</keyword>
<keyword evidence="7" id="KW-0819">tRNA processing</keyword>
<dbReference type="Pfam" id="PF01300">
    <property type="entry name" value="Sua5_yciO_yrdC"/>
    <property type="match status" value="1"/>
</dbReference>
<dbReference type="InterPro" id="IPR050156">
    <property type="entry name" value="TC-AMP_synthase_SUA5"/>
</dbReference>
<dbReference type="Gene3D" id="3.40.50.11030">
    <property type="entry name" value="Threonylcarbamoyl-AMP synthase, C-terminal domain"/>
    <property type="match status" value="1"/>
</dbReference>
<dbReference type="GO" id="GO:0000049">
    <property type="term" value="F:tRNA binding"/>
    <property type="evidence" value="ECO:0007669"/>
    <property type="project" value="TreeGrafter"/>
</dbReference>
<dbReference type="GO" id="GO:0005524">
    <property type="term" value="F:ATP binding"/>
    <property type="evidence" value="ECO:0007669"/>
    <property type="project" value="UniProtKB-KW"/>
</dbReference>
<dbReference type="Gene3D" id="3.90.870.10">
    <property type="entry name" value="DHBP synthase"/>
    <property type="match status" value="1"/>
</dbReference>